<dbReference type="SMART" id="SM00869">
    <property type="entry name" value="Autotransporter"/>
    <property type="match status" value="1"/>
</dbReference>
<dbReference type="PROSITE" id="PS51208">
    <property type="entry name" value="AUTOTRANSPORTER"/>
    <property type="match status" value="1"/>
</dbReference>
<evidence type="ECO:0000313" key="4">
    <source>
        <dbReference type="Proteomes" id="UP000244911"/>
    </source>
</evidence>
<name>A0A2R8AM61_9RHOB</name>
<dbReference type="RefSeq" id="WP_108857078.1">
    <property type="nucleotide sequence ID" value="NZ_OMOI01000001.1"/>
</dbReference>
<organism evidence="3 4">
    <name type="scientific">Aliiroseovarius pelagivivens</name>
    <dbReference type="NCBI Taxonomy" id="1639690"/>
    <lineage>
        <taxon>Bacteria</taxon>
        <taxon>Pseudomonadati</taxon>
        <taxon>Pseudomonadota</taxon>
        <taxon>Alphaproteobacteria</taxon>
        <taxon>Rhodobacterales</taxon>
        <taxon>Paracoccaceae</taxon>
        <taxon>Aliiroseovarius</taxon>
    </lineage>
</organism>
<dbReference type="SUPFAM" id="SSF103515">
    <property type="entry name" value="Autotransporter"/>
    <property type="match status" value="1"/>
</dbReference>
<dbReference type="Proteomes" id="UP000244911">
    <property type="component" value="Unassembled WGS sequence"/>
</dbReference>
<proteinExistence type="predicted"/>
<dbReference type="NCBIfam" id="NF033657">
    <property type="entry name" value="choice_anch_F"/>
    <property type="match status" value="1"/>
</dbReference>
<feature type="chain" id="PRO_5015357564" description="Autotransporter domain-containing protein" evidence="1">
    <location>
        <begin position="26"/>
        <end position="748"/>
    </location>
</feature>
<gene>
    <name evidence="3" type="ORF">ALP8811_02148</name>
</gene>
<evidence type="ECO:0000259" key="2">
    <source>
        <dbReference type="PROSITE" id="PS51208"/>
    </source>
</evidence>
<evidence type="ECO:0000313" key="3">
    <source>
        <dbReference type="EMBL" id="SPF77125.1"/>
    </source>
</evidence>
<evidence type="ECO:0000256" key="1">
    <source>
        <dbReference type="SAM" id="SignalP"/>
    </source>
</evidence>
<feature type="signal peptide" evidence="1">
    <location>
        <begin position="1"/>
        <end position="25"/>
    </location>
</feature>
<reference evidence="3 4" key="1">
    <citation type="submission" date="2018-03" db="EMBL/GenBank/DDBJ databases">
        <authorList>
            <person name="Keele B.F."/>
        </authorList>
    </citation>
    <scope>NUCLEOTIDE SEQUENCE [LARGE SCALE GENOMIC DNA]</scope>
    <source>
        <strain evidence="3 4">CECT 8811</strain>
    </source>
</reference>
<dbReference type="InterPro" id="IPR005546">
    <property type="entry name" value="Autotransporte_beta"/>
</dbReference>
<dbReference type="OrthoDB" id="7486720at2"/>
<dbReference type="Pfam" id="PF03797">
    <property type="entry name" value="Autotransporter"/>
    <property type="match status" value="1"/>
</dbReference>
<keyword evidence="1" id="KW-0732">Signal</keyword>
<dbReference type="EMBL" id="OMOI01000001">
    <property type="protein sequence ID" value="SPF77125.1"/>
    <property type="molecule type" value="Genomic_DNA"/>
</dbReference>
<keyword evidence="4" id="KW-1185">Reference proteome</keyword>
<accession>A0A2R8AM61</accession>
<sequence length="748" mass="78056">MKSGKFYLSTVAPAALLLTCAPLLADTLGDNFFVGTFGDGLIYVDTEEGVLEPGMKVVTFTRTREDDGSFVDPYEVIITDFTGLTSRGEVTNCLMASNPGVYCDSESGAGKRIKTQLTGPNPFGITMQTTASDDYPSVDYFTFGKTSNFTGARMIGFSVELIDENGNSMGALTPENAVLFNLDATAIGLGAKMPEGLFGEGGHEGETGFFSDTKAGLTPVSLTEDALVFGALTNPDFTTHFGTALLDNTMTPDGLFWDDNGDPSDESALVAWNNLAGGGWTYGTLALPANESARLAELADALGVDVADLGYAPGGLVPDEIVAAAEANGLFETAEIEDIRNANLNFTMTVGSLDGGEFTLLFTPTFAPIVEQATTPYQFKVAGHLDAAANVPYMDLGNAAAYGTAIADLMGMSDADRAEALERTGFSFLPAFSSLAFDFSRSQINTITGVLPQAADSEVVVSSAGAASSWGLGEDTNWLLNVGGGQSSFETNPNNIGYDTEFTSYSVGAEKQLDDGRSFGFLIGSASGSADAYKSRGSIDSDGVSVAAFGRAKIGENGMIHGVIGYQDLSFDSTRRVMGQTAKGSTDGSQVFAAIKGEYMYKQGNLNFGPTASMEYYNLSIDAFKEKGAGIWNLAVGEQSGSMLLGSLGVRGDYMMPNGAGNTLLTGSLAYTMAGGSDMLVESGFVGLPGAVHPVAAVDGNWVDVQVGFETVLAESGSSRTTLAGGYFGSFGSGYESHKIQIGLNATF</sequence>
<feature type="domain" description="Autotransporter" evidence="2">
    <location>
        <begin position="471"/>
        <end position="748"/>
    </location>
</feature>
<dbReference type="InterPro" id="IPR036709">
    <property type="entry name" value="Autotransporte_beta_dom_sf"/>
</dbReference>
<dbReference type="Gene3D" id="2.40.128.130">
    <property type="entry name" value="Autotransporter beta-domain"/>
    <property type="match status" value="1"/>
</dbReference>
<protein>
    <recommendedName>
        <fullName evidence="2">Autotransporter domain-containing protein</fullName>
    </recommendedName>
</protein>
<dbReference type="AlphaFoldDB" id="A0A2R8AM61"/>